<name>A0A6B2LM92_9EUKA</name>
<proteinExistence type="inferred from homology"/>
<keyword evidence="3" id="KW-0812">Transmembrane</keyword>
<organism evidence="7">
    <name type="scientific">Arcella intermedia</name>
    <dbReference type="NCBI Taxonomy" id="1963864"/>
    <lineage>
        <taxon>Eukaryota</taxon>
        <taxon>Amoebozoa</taxon>
        <taxon>Tubulinea</taxon>
        <taxon>Elardia</taxon>
        <taxon>Arcellinida</taxon>
        <taxon>Sphaerothecina</taxon>
        <taxon>Arcellidae</taxon>
        <taxon>Arcella</taxon>
    </lineage>
</organism>
<evidence type="ECO:0000256" key="1">
    <source>
        <dbReference type="ARBA" id="ARBA00004141"/>
    </source>
</evidence>
<comment type="subcellular location">
    <subcellularLocation>
        <location evidence="1">Membrane</location>
        <topology evidence="1">Multi-pass membrane protein</topology>
    </subcellularLocation>
</comment>
<dbReference type="PANTHER" id="PTHR11266">
    <property type="entry name" value="PEROXISOMAL MEMBRANE PROTEIN 2, PXMP2 MPV17"/>
    <property type="match status" value="1"/>
</dbReference>
<dbReference type="Pfam" id="PF04117">
    <property type="entry name" value="Mpv17_PMP22"/>
    <property type="match status" value="1"/>
</dbReference>
<protein>
    <recommendedName>
        <fullName evidence="8">Mpv17-like protein</fullName>
    </recommendedName>
</protein>
<evidence type="ECO:0000256" key="2">
    <source>
        <dbReference type="ARBA" id="ARBA00006824"/>
    </source>
</evidence>
<evidence type="ECO:0000256" key="3">
    <source>
        <dbReference type="ARBA" id="ARBA00022692"/>
    </source>
</evidence>
<comment type="similarity">
    <text evidence="2 6">Belongs to the peroxisomal membrane protein PXMP2/4 family.</text>
</comment>
<accession>A0A6B2LM92</accession>
<keyword evidence="5" id="KW-0472">Membrane</keyword>
<dbReference type="InterPro" id="IPR007248">
    <property type="entry name" value="Mpv17_PMP22"/>
</dbReference>
<dbReference type="PANTHER" id="PTHR11266:SF17">
    <property type="entry name" value="PROTEIN MPV17"/>
    <property type="match status" value="1"/>
</dbReference>
<evidence type="ECO:0000313" key="7">
    <source>
        <dbReference type="EMBL" id="NDV37927.1"/>
    </source>
</evidence>
<evidence type="ECO:0008006" key="8">
    <source>
        <dbReference type="Google" id="ProtNLM"/>
    </source>
</evidence>
<dbReference type="GO" id="GO:0005739">
    <property type="term" value="C:mitochondrion"/>
    <property type="evidence" value="ECO:0007669"/>
    <property type="project" value="TreeGrafter"/>
</dbReference>
<sequence length="136" mass="15837">MTAFGFFVAGPLFNWWYKYLDIKTAHLAKISKTRHVLTKVFFDQCVFEPPSLAFFFCLTSLMETPKIEPVLLKLKSEYLKTYAADCTLWPGVQLLNFSFVPQRYHALVVNTVSVFWATYLSHVRHKSLPELESKLH</sequence>
<dbReference type="GO" id="GO:0016020">
    <property type="term" value="C:membrane"/>
    <property type="evidence" value="ECO:0007669"/>
    <property type="project" value="UniProtKB-SubCell"/>
</dbReference>
<evidence type="ECO:0000256" key="4">
    <source>
        <dbReference type="ARBA" id="ARBA00022989"/>
    </source>
</evidence>
<evidence type="ECO:0000256" key="6">
    <source>
        <dbReference type="RuleBase" id="RU363053"/>
    </source>
</evidence>
<keyword evidence="4" id="KW-1133">Transmembrane helix</keyword>
<reference evidence="7" key="1">
    <citation type="journal article" date="2020" name="J. Eukaryot. Microbiol.">
        <title>De novo Sequencing, Assembly and Annotation of the Transcriptome for the Free-Living Testate Amoeba Arcella intermedia.</title>
        <authorList>
            <person name="Ribeiro G.M."/>
            <person name="Porfirio-Sousa A.L."/>
            <person name="Maurer-Alcala X.X."/>
            <person name="Katz L.A."/>
            <person name="Lahr D.J.G."/>
        </authorList>
    </citation>
    <scope>NUCLEOTIDE SEQUENCE</scope>
</reference>
<dbReference type="EMBL" id="GIBP01008958">
    <property type="protein sequence ID" value="NDV37927.1"/>
    <property type="molecule type" value="Transcribed_RNA"/>
</dbReference>
<dbReference type="AlphaFoldDB" id="A0A6B2LM92"/>
<evidence type="ECO:0000256" key="5">
    <source>
        <dbReference type="ARBA" id="ARBA00023136"/>
    </source>
</evidence>